<dbReference type="OrthoDB" id="6256226at2759"/>
<sequence>MQLVNFKDIYIQPQVIEDINYLVNSERRYEHLRAVNVTAFIPELLKFISNQRRHWKTIIIFRTTFGTRSQIEDVFRISSKTIEKLELFHVWCKDNLELSSSSTFNFPQLQHLRIVYHHIDTDPWINCYIASVPKLISITLGNAGDSQMKQLILNATCLKNLSLFGKFQDSDFFNHLSETLPPRLEEFTFNDILSSSHDDFNLSFFNCFFKSQSNTLKRFETDALLEPEELSTAFKMKNLHTLKIKSFDYNRETIRNHIDSLIVTEIPEASLKVFIVQIMDQNLLELLALHARGLEELRAQELHATNVSNPTWFPKLQKVQVNFFNPEISDQLGTKAENERTHFEQLLLDED</sequence>
<protein>
    <submittedName>
        <fullName evidence="1">CLUMA_CG012014, isoform B</fullName>
    </submittedName>
</protein>
<organism evidence="1 2">
    <name type="scientific">Clunio marinus</name>
    <dbReference type="NCBI Taxonomy" id="568069"/>
    <lineage>
        <taxon>Eukaryota</taxon>
        <taxon>Metazoa</taxon>
        <taxon>Ecdysozoa</taxon>
        <taxon>Arthropoda</taxon>
        <taxon>Hexapoda</taxon>
        <taxon>Insecta</taxon>
        <taxon>Pterygota</taxon>
        <taxon>Neoptera</taxon>
        <taxon>Endopterygota</taxon>
        <taxon>Diptera</taxon>
        <taxon>Nematocera</taxon>
        <taxon>Chironomoidea</taxon>
        <taxon>Chironomidae</taxon>
        <taxon>Clunio</taxon>
    </lineage>
</organism>
<dbReference type="Proteomes" id="UP000183832">
    <property type="component" value="Unassembled WGS sequence"/>
</dbReference>
<dbReference type="EMBL" id="CVRI01000048">
    <property type="protein sequence ID" value="CRK99101.1"/>
    <property type="molecule type" value="Genomic_DNA"/>
</dbReference>
<dbReference type="AlphaFoldDB" id="A0A1J1IFS2"/>
<reference evidence="1 2" key="1">
    <citation type="submission" date="2015-04" db="EMBL/GenBank/DDBJ databases">
        <authorList>
            <person name="Syromyatnikov M.Y."/>
            <person name="Popov V.N."/>
        </authorList>
    </citation>
    <scope>NUCLEOTIDE SEQUENCE [LARGE SCALE GENOMIC DNA]</scope>
</reference>
<proteinExistence type="predicted"/>
<name>A0A1J1IFS2_9DIPT</name>
<dbReference type="InterPro" id="IPR032675">
    <property type="entry name" value="LRR_dom_sf"/>
</dbReference>
<gene>
    <name evidence="1" type="ORF">CLUMA_CG012014</name>
</gene>
<accession>A0A1J1IFS2</accession>
<keyword evidence="2" id="KW-1185">Reference proteome</keyword>
<dbReference type="Gene3D" id="3.80.10.10">
    <property type="entry name" value="Ribonuclease Inhibitor"/>
    <property type="match status" value="1"/>
</dbReference>
<evidence type="ECO:0000313" key="1">
    <source>
        <dbReference type="EMBL" id="CRK99101.1"/>
    </source>
</evidence>
<evidence type="ECO:0000313" key="2">
    <source>
        <dbReference type="Proteomes" id="UP000183832"/>
    </source>
</evidence>